<name>A0A1W1YMC7_9SPHI</name>
<dbReference type="SUPFAM" id="SSF51445">
    <property type="entry name" value="(Trans)glycosidases"/>
    <property type="match status" value="2"/>
</dbReference>
<evidence type="ECO:0000256" key="2">
    <source>
        <dbReference type="ARBA" id="ARBA00022676"/>
    </source>
</evidence>
<evidence type="ECO:0000313" key="13">
    <source>
        <dbReference type="Proteomes" id="UP000192756"/>
    </source>
</evidence>
<evidence type="ECO:0000259" key="11">
    <source>
        <dbReference type="PROSITE" id="PS51764"/>
    </source>
</evidence>
<comment type="similarity">
    <text evidence="9">Belongs to the glycosyl hydrolase 26 family.</text>
</comment>
<dbReference type="GO" id="GO:0005886">
    <property type="term" value="C:plasma membrane"/>
    <property type="evidence" value="ECO:0007669"/>
    <property type="project" value="TreeGrafter"/>
</dbReference>
<dbReference type="STRING" id="151894.SAMN04488524_0003"/>
<evidence type="ECO:0000256" key="7">
    <source>
        <dbReference type="ARBA" id="ARBA00023136"/>
    </source>
</evidence>
<dbReference type="Gene3D" id="3.20.20.80">
    <property type="entry name" value="Glycosidases"/>
    <property type="match status" value="2"/>
</dbReference>
<feature type="transmembrane region" description="Helical" evidence="10">
    <location>
        <begin position="399"/>
        <end position="423"/>
    </location>
</feature>
<keyword evidence="3" id="KW-0808">Transferase</keyword>
<accession>A0A1W1YMC7</accession>
<feature type="transmembrane region" description="Helical" evidence="10">
    <location>
        <begin position="20"/>
        <end position="38"/>
    </location>
</feature>
<dbReference type="PANTHER" id="PTHR43867">
    <property type="entry name" value="CELLULOSE SYNTHASE CATALYTIC SUBUNIT A [UDP-FORMING]"/>
    <property type="match status" value="1"/>
</dbReference>
<dbReference type="SUPFAM" id="SSF53448">
    <property type="entry name" value="Nucleotide-diphospho-sugar transferases"/>
    <property type="match status" value="1"/>
</dbReference>
<dbReference type="CDD" id="cd06421">
    <property type="entry name" value="CESA_CelA_like"/>
    <property type="match status" value="1"/>
</dbReference>
<comment type="subcellular location">
    <subcellularLocation>
        <location evidence="1">Membrane</location>
        <topology evidence="1">Multi-pass membrane protein</topology>
    </subcellularLocation>
</comment>
<feature type="active site" description="Proton donor" evidence="9">
    <location>
        <position position="690"/>
    </location>
</feature>
<dbReference type="Gene3D" id="3.90.550.10">
    <property type="entry name" value="Spore Coat Polysaccharide Biosynthesis Protein SpsA, Chain A"/>
    <property type="match status" value="1"/>
</dbReference>
<sequence>MKPVLKPIHLVSPPTRMERFTLRLMITLGLAAMVFFLYNMLVPEVRGCPPLYWMLVVTFVFMCLKTIHEWCHYLFITIPKTPLHEKVYTVDIFTTYCAGEPYEMIEETLKAIQAITYPHNSYLCDEADDPYLKKLCKALGVNHVTRIKKIDAKAGNINNALARSSGELCVVLDPDHVPFPNFLDPIVSHFNNPEIGFVQIVQAYKNNDENLIAKGAAQQTYQFYGPMMMTMNRYGTVLAIGANCTFRRTALESIGGHAAGLAEDMHTAMQLHSKGWKSVYVPSVLARGLVPSTLSAYYKQQLKWSRGVFDLLLTAYPKLFKGFTWKQKIHYAVIPLHYLSGLIYLINFLIPIISLLFDVSPMRMNIASFGLVVLPFVASTLLIRHFVQWWVMEDEERGFHVVGGLLMIGTWWIYILGLVYTIIGKKIPYVPTPKDGNEANNWPLNVPNLVMLALSVIAIGYGLWVDWNPYNLIMVGFAGLNSFILCFNIAASRQQQYQLLKERYPQANAFMSWVKSVKIDFWLMRRRLYAGVRSASLIITIILACTILYFAQFSGQKTIMPAVPDHKSKYFITGVFSPAGFNGLSSLKQVNQLEQQLDNHFDLVSVYIPWGDEGHCNLPIKTVDSIYRKGSVPMITWEPWQNLFGDYGNKKADQKVFKNITAGKYDQYLLKFSAQVRGLQRPVYLRFAHEMDNPAYPWSATGNNSSFEFKQAWRYVYDFFYAHATYNAVWVWNPWKAENTTAYFPGKQYVDWIGVTNLNYGALNSNKRWTTMEELYQPFHQNAIFRSGLPVMLAEMGSLADAGDQDKWFKEAFRVRKKFKEIKGFVFFNSDFDRNVPGNARQTALNWSIQHPEVLKQLLLPVAAENKDKPVGAILGIPQVDQSAPQSVSRNAKNLFTGLKGINYNRGGDWTNNYHTVTIYDMLNDFKEMKAIGINVIKRYGPDIYDRNILKAAKSTGISIHYSYWISDELDFLADGKELDKLQTKILKSVNSLKKEPMIVSWNIGNAVFQKLDLYYYKPELIYQQNAYLN</sequence>
<evidence type="ECO:0000256" key="4">
    <source>
        <dbReference type="ARBA" id="ARBA00022692"/>
    </source>
</evidence>
<feature type="transmembrane region" description="Helical" evidence="10">
    <location>
        <begin position="470"/>
        <end position="491"/>
    </location>
</feature>
<feature type="transmembrane region" description="Helical" evidence="10">
    <location>
        <begin position="528"/>
        <end position="551"/>
    </location>
</feature>
<evidence type="ECO:0000313" key="12">
    <source>
        <dbReference type="EMBL" id="SMC36941.1"/>
    </source>
</evidence>
<dbReference type="InterPro" id="IPR022790">
    <property type="entry name" value="GH26_dom"/>
</dbReference>
<proteinExistence type="inferred from homology"/>
<dbReference type="Pfam" id="PF02156">
    <property type="entry name" value="Glyco_hydro_26"/>
    <property type="match status" value="1"/>
</dbReference>
<dbReference type="EMBL" id="FWXT01000001">
    <property type="protein sequence ID" value="SMC36941.1"/>
    <property type="molecule type" value="Genomic_DNA"/>
</dbReference>
<keyword evidence="13" id="KW-1185">Reference proteome</keyword>
<reference evidence="13" key="1">
    <citation type="submission" date="2017-04" db="EMBL/GenBank/DDBJ databases">
        <authorList>
            <person name="Varghese N."/>
            <person name="Submissions S."/>
        </authorList>
    </citation>
    <scope>NUCLEOTIDE SEQUENCE [LARGE SCALE GENOMIC DNA]</scope>
    <source>
        <strain evidence="13">DSM 12126</strain>
    </source>
</reference>
<dbReference type="GO" id="GO:0004553">
    <property type="term" value="F:hydrolase activity, hydrolyzing O-glycosyl compounds"/>
    <property type="evidence" value="ECO:0007669"/>
    <property type="project" value="InterPro"/>
</dbReference>
<organism evidence="12 13">
    <name type="scientific">Pedobacter africanus</name>
    <dbReference type="NCBI Taxonomy" id="151894"/>
    <lineage>
        <taxon>Bacteria</taxon>
        <taxon>Pseudomonadati</taxon>
        <taxon>Bacteroidota</taxon>
        <taxon>Sphingobacteriia</taxon>
        <taxon>Sphingobacteriales</taxon>
        <taxon>Sphingobacteriaceae</taxon>
        <taxon>Pedobacter</taxon>
    </lineage>
</organism>
<dbReference type="PROSITE" id="PS51764">
    <property type="entry name" value="GH26"/>
    <property type="match status" value="1"/>
</dbReference>
<evidence type="ECO:0000256" key="6">
    <source>
        <dbReference type="ARBA" id="ARBA00022989"/>
    </source>
</evidence>
<dbReference type="InterPro" id="IPR017853">
    <property type="entry name" value="GH"/>
</dbReference>
<dbReference type="AlphaFoldDB" id="A0A1W1YMC7"/>
<evidence type="ECO:0000256" key="10">
    <source>
        <dbReference type="SAM" id="Phobius"/>
    </source>
</evidence>
<dbReference type="InterPro" id="IPR050321">
    <property type="entry name" value="Glycosyltr_2/OpgH_subfam"/>
</dbReference>
<feature type="domain" description="GH26" evidence="11">
    <location>
        <begin position="554"/>
        <end position="858"/>
    </location>
</feature>
<feature type="transmembrane region" description="Helical" evidence="10">
    <location>
        <begin position="444"/>
        <end position="464"/>
    </location>
</feature>
<feature type="transmembrane region" description="Helical" evidence="10">
    <location>
        <begin position="50"/>
        <end position="67"/>
    </location>
</feature>
<feature type="transmembrane region" description="Helical" evidence="10">
    <location>
        <begin position="336"/>
        <end position="357"/>
    </location>
</feature>
<evidence type="ECO:0000256" key="8">
    <source>
        <dbReference type="ARBA" id="ARBA00023295"/>
    </source>
</evidence>
<keyword evidence="8 9" id="KW-0326">Glycosidase</keyword>
<dbReference type="PANTHER" id="PTHR43867:SF2">
    <property type="entry name" value="CELLULOSE SYNTHASE CATALYTIC SUBUNIT A [UDP-FORMING]"/>
    <property type="match status" value="1"/>
</dbReference>
<feature type="active site" description="Nucleophile" evidence="9">
    <location>
        <position position="795"/>
    </location>
</feature>
<dbReference type="InterPro" id="IPR001173">
    <property type="entry name" value="Glyco_trans_2-like"/>
</dbReference>
<dbReference type="InterPro" id="IPR029044">
    <property type="entry name" value="Nucleotide-diphossugar_trans"/>
</dbReference>
<protein>
    <submittedName>
        <fullName evidence="12">Glycosyl hydrolase family 26</fullName>
    </submittedName>
</protein>
<keyword evidence="7 10" id="KW-0472">Membrane</keyword>
<dbReference type="OrthoDB" id="9802773at2"/>
<dbReference type="GO" id="GO:0016758">
    <property type="term" value="F:hexosyltransferase activity"/>
    <property type="evidence" value="ECO:0007669"/>
    <property type="project" value="TreeGrafter"/>
</dbReference>
<feature type="transmembrane region" description="Helical" evidence="10">
    <location>
        <begin position="369"/>
        <end position="387"/>
    </location>
</feature>
<keyword evidence="4 10" id="KW-0812">Transmembrane</keyword>
<keyword evidence="5 9" id="KW-0378">Hydrolase</keyword>
<evidence type="ECO:0000256" key="1">
    <source>
        <dbReference type="ARBA" id="ARBA00004141"/>
    </source>
</evidence>
<evidence type="ECO:0000256" key="9">
    <source>
        <dbReference type="PROSITE-ProRule" id="PRU01100"/>
    </source>
</evidence>
<evidence type="ECO:0000256" key="3">
    <source>
        <dbReference type="ARBA" id="ARBA00022679"/>
    </source>
</evidence>
<evidence type="ECO:0000256" key="5">
    <source>
        <dbReference type="ARBA" id="ARBA00022801"/>
    </source>
</evidence>
<dbReference type="Pfam" id="PF13632">
    <property type="entry name" value="Glyco_trans_2_3"/>
    <property type="match status" value="1"/>
</dbReference>
<dbReference type="RefSeq" id="WP_084236211.1">
    <property type="nucleotide sequence ID" value="NZ_FWXT01000001.1"/>
</dbReference>
<dbReference type="Proteomes" id="UP000192756">
    <property type="component" value="Unassembled WGS sequence"/>
</dbReference>
<keyword evidence="6 10" id="KW-1133">Transmembrane helix</keyword>
<gene>
    <name evidence="12" type="ORF">SAMN04488524_0003</name>
</gene>
<keyword evidence="2" id="KW-0328">Glycosyltransferase</keyword>